<evidence type="ECO:0000313" key="1">
    <source>
        <dbReference type="Proteomes" id="UP000036681"/>
    </source>
</evidence>
<proteinExistence type="predicted"/>
<dbReference type="WBParaSite" id="ALUE_0000917401-mRNA-1">
    <property type="protein sequence ID" value="ALUE_0000917401-mRNA-1"/>
    <property type="gene ID" value="ALUE_0000917401"/>
</dbReference>
<dbReference type="Proteomes" id="UP000036681">
    <property type="component" value="Unplaced"/>
</dbReference>
<name>A0A0M3HZL5_ASCLU</name>
<keyword evidence="1" id="KW-1185">Reference proteome</keyword>
<evidence type="ECO:0000313" key="2">
    <source>
        <dbReference type="WBParaSite" id="ALUE_0000917401-mRNA-1"/>
    </source>
</evidence>
<reference evidence="2" key="1">
    <citation type="submission" date="2016-05" db="UniProtKB">
        <authorList>
            <consortium name="WormBaseParasite"/>
        </authorList>
    </citation>
    <scope>IDENTIFICATION</scope>
</reference>
<organism evidence="1 2">
    <name type="scientific">Ascaris lumbricoides</name>
    <name type="common">Giant roundworm</name>
    <dbReference type="NCBI Taxonomy" id="6252"/>
    <lineage>
        <taxon>Eukaryota</taxon>
        <taxon>Metazoa</taxon>
        <taxon>Ecdysozoa</taxon>
        <taxon>Nematoda</taxon>
        <taxon>Chromadorea</taxon>
        <taxon>Rhabditida</taxon>
        <taxon>Spirurina</taxon>
        <taxon>Ascaridomorpha</taxon>
        <taxon>Ascaridoidea</taxon>
        <taxon>Ascarididae</taxon>
        <taxon>Ascaris</taxon>
    </lineage>
</organism>
<dbReference type="AlphaFoldDB" id="A0A0M3HZL5"/>
<protein>
    <submittedName>
        <fullName evidence="2">DUF2263 domain-containing protein</fullName>
    </submittedName>
</protein>
<accession>A0A0M3HZL5</accession>
<sequence>MARSDTTDVLLVKRSTPVKKNAEVDNDVRFSNQFTGYPTSNACQPLSLQQLHAREIDLIRHREDRKAVLSDGGRPDMTTRFSAWETASESCVANRRSHLAATPDPFEFLPFCSYNLGGNLTNTIGRSDAELRAADALDVSIAGATFSGAPRNFHQVFLDGPSARSTGKLSEELGRIVPRYCMLMRATWSQPEVLRRCVWISSELVA</sequence>